<sequence length="111" mass="12711">MLLEEHHDDRPTKTLSAVQIYIVVDGGTGKTIFVKHHASGKFEKYVAILGGEVHPLVVFHPNGSLLNSTYGVYLLPCLILDLQRLSWTQNWQHSMSRTYRLPRQLHSLMKM</sequence>
<keyword evidence="2" id="KW-1185">Reference proteome</keyword>
<name>A0A5F8H6S5_MONDO</name>
<evidence type="ECO:0000313" key="2">
    <source>
        <dbReference type="Proteomes" id="UP000002280"/>
    </source>
</evidence>
<dbReference type="GeneTree" id="ENSGT01100000264398"/>
<organism evidence="1 2">
    <name type="scientific">Monodelphis domestica</name>
    <name type="common">Gray short-tailed opossum</name>
    <dbReference type="NCBI Taxonomy" id="13616"/>
    <lineage>
        <taxon>Eukaryota</taxon>
        <taxon>Metazoa</taxon>
        <taxon>Chordata</taxon>
        <taxon>Craniata</taxon>
        <taxon>Vertebrata</taxon>
        <taxon>Euteleostomi</taxon>
        <taxon>Mammalia</taxon>
        <taxon>Metatheria</taxon>
        <taxon>Didelphimorphia</taxon>
        <taxon>Didelphidae</taxon>
        <taxon>Monodelphis</taxon>
    </lineage>
</organism>
<proteinExistence type="predicted"/>
<dbReference type="AlphaFoldDB" id="A0A5F8H6S5"/>
<dbReference type="STRING" id="13616.ENSMODP00000055685"/>
<evidence type="ECO:0000313" key="1">
    <source>
        <dbReference type="Ensembl" id="ENSMODP00000055685.1"/>
    </source>
</evidence>
<accession>A0A5F8H6S5</accession>
<reference evidence="1 2" key="1">
    <citation type="journal article" date="2007" name="Nature">
        <title>Genome of the marsupial Monodelphis domestica reveals innovation in non-coding sequences.</title>
        <authorList>
            <person name="Mikkelsen T.S."/>
            <person name="Wakefield M.J."/>
            <person name="Aken B."/>
            <person name="Amemiya C.T."/>
            <person name="Chang J.L."/>
            <person name="Duke S."/>
            <person name="Garber M."/>
            <person name="Gentles A.J."/>
            <person name="Goodstadt L."/>
            <person name="Heger A."/>
            <person name="Jurka J."/>
            <person name="Kamal M."/>
            <person name="Mauceli E."/>
            <person name="Searle S.M."/>
            <person name="Sharpe T."/>
            <person name="Baker M.L."/>
            <person name="Batzer M.A."/>
            <person name="Benos P.V."/>
            <person name="Belov K."/>
            <person name="Clamp M."/>
            <person name="Cook A."/>
            <person name="Cuff J."/>
            <person name="Das R."/>
            <person name="Davidow L."/>
            <person name="Deakin J.E."/>
            <person name="Fazzari M.J."/>
            <person name="Glass J.L."/>
            <person name="Grabherr M."/>
            <person name="Greally J.M."/>
            <person name="Gu W."/>
            <person name="Hore T.A."/>
            <person name="Huttley G.A."/>
            <person name="Kleber M."/>
            <person name="Jirtle R.L."/>
            <person name="Koina E."/>
            <person name="Lee J.T."/>
            <person name="Mahony S."/>
            <person name="Marra M.A."/>
            <person name="Miller R.D."/>
            <person name="Nicholls R.D."/>
            <person name="Oda M."/>
            <person name="Papenfuss A.T."/>
            <person name="Parra Z.E."/>
            <person name="Pollock D.D."/>
            <person name="Ray D.A."/>
            <person name="Schein J.E."/>
            <person name="Speed T.P."/>
            <person name="Thompson K."/>
            <person name="VandeBerg J.L."/>
            <person name="Wade C.M."/>
            <person name="Walker J.A."/>
            <person name="Waters P.D."/>
            <person name="Webber C."/>
            <person name="Weidman J.R."/>
            <person name="Xie X."/>
            <person name="Zody M.C."/>
            <person name="Baldwin J."/>
            <person name="Abdouelleil A."/>
            <person name="Abdulkadir J."/>
            <person name="Abebe A."/>
            <person name="Abera B."/>
            <person name="Abreu J."/>
            <person name="Acer S.C."/>
            <person name="Aftuck L."/>
            <person name="Alexander A."/>
            <person name="An P."/>
            <person name="Anderson E."/>
            <person name="Anderson S."/>
            <person name="Arachi H."/>
            <person name="Azer M."/>
            <person name="Bachantsang P."/>
            <person name="Barry A."/>
            <person name="Bayul T."/>
            <person name="Berlin A."/>
            <person name="Bessette D."/>
            <person name="Bloom T."/>
            <person name="Bloom T."/>
            <person name="Boguslavskiy L."/>
            <person name="Bonnet C."/>
            <person name="Boukhgalter B."/>
            <person name="Bourzgui I."/>
            <person name="Brown A."/>
            <person name="Cahill P."/>
            <person name="Channer S."/>
            <person name="Cheshatsang Y."/>
            <person name="Chuda L."/>
            <person name="Citroen M."/>
            <person name="Collymore A."/>
            <person name="Cooke P."/>
            <person name="Costello M."/>
            <person name="D'Aco K."/>
            <person name="Daza R."/>
            <person name="De Haan G."/>
            <person name="DeGray S."/>
            <person name="DeMaso C."/>
            <person name="Dhargay N."/>
            <person name="Dooley K."/>
            <person name="Dooley E."/>
            <person name="Doricent M."/>
            <person name="Dorje P."/>
            <person name="Dorjee K."/>
            <person name="Dupes A."/>
            <person name="Elong R."/>
            <person name="Falk J."/>
            <person name="Farina A."/>
            <person name="Faro S."/>
            <person name="Ferguson D."/>
            <person name="Fisher S."/>
            <person name="Foley C.D."/>
            <person name="Franke A."/>
            <person name="Friedrich D."/>
            <person name="Gadbois L."/>
            <person name="Gearin G."/>
            <person name="Gearin C.R."/>
            <person name="Giannoukos G."/>
            <person name="Goode T."/>
            <person name="Graham J."/>
            <person name="Grandbois E."/>
            <person name="Grewal S."/>
            <person name="Gyaltsen K."/>
            <person name="Hafez N."/>
            <person name="Hagos B."/>
            <person name="Hall J."/>
            <person name="Henson C."/>
            <person name="Hollinger A."/>
            <person name="Honan T."/>
            <person name="Huard M.D."/>
            <person name="Hughes L."/>
            <person name="Hurhula B."/>
            <person name="Husby M.E."/>
            <person name="Kamat A."/>
            <person name="Kanga B."/>
            <person name="Kashin S."/>
            <person name="Khazanovich D."/>
            <person name="Kisner P."/>
            <person name="Lance K."/>
            <person name="Lara M."/>
            <person name="Lee W."/>
            <person name="Lennon N."/>
            <person name="Letendre F."/>
            <person name="LeVine R."/>
            <person name="Lipovsky A."/>
            <person name="Liu X."/>
            <person name="Liu J."/>
            <person name="Liu S."/>
            <person name="Lokyitsang T."/>
            <person name="Lokyitsang Y."/>
            <person name="Lubonja R."/>
            <person name="Lui A."/>
            <person name="MacDonald P."/>
            <person name="Magnisalis V."/>
            <person name="Maru K."/>
            <person name="Matthews C."/>
            <person name="McCusker W."/>
            <person name="McDonough S."/>
            <person name="Mehta T."/>
            <person name="Meldrim J."/>
            <person name="Meneus L."/>
            <person name="Mihai O."/>
            <person name="Mihalev A."/>
            <person name="Mihova T."/>
            <person name="Mittelman R."/>
            <person name="Mlenga V."/>
            <person name="Montmayeur A."/>
            <person name="Mulrain L."/>
            <person name="Navidi A."/>
            <person name="Naylor J."/>
            <person name="Negash T."/>
            <person name="Nguyen T."/>
            <person name="Nguyen N."/>
            <person name="Nicol R."/>
            <person name="Norbu C."/>
            <person name="Norbu N."/>
            <person name="Novod N."/>
            <person name="O'Neill B."/>
            <person name="Osman S."/>
            <person name="Markiewicz E."/>
            <person name="Oyono O.L."/>
            <person name="Patti C."/>
            <person name="Phunkhang P."/>
            <person name="Pierre F."/>
            <person name="Priest M."/>
            <person name="Raghuraman S."/>
            <person name="Rege F."/>
            <person name="Reyes R."/>
            <person name="Rise C."/>
            <person name="Rogov P."/>
            <person name="Ross K."/>
            <person name="Ryan E."/>
            <person name="Settipalli S."/>
            <person name="Shea T."/>
            <person name="Sherpa N."/>
            <person name="Shi L."/>
            <person name="Shih D."/>
            <person name="Sparrow T."/>
            <person name="Spaulding J."/>
            <person name="Stalker J."/>
            <person name="Stange-Thomann N."/>
            <person name="Stavropoulos S."/>
            <person name="Stone C."/>
            <person name="Strader C."/>
            <person name="Tesfaye S."/>
            <person name="Thomson T."/>
            <person name="Thoulutsang Y."/>
            <person name="Thoulutsang D."/>
            <person name="Topham K."/>
            <person name="Topping I."/>
            <person name="Tsamla T."/>
            <person name="Vassiliev H."/>
            <person name="Vo A."/>
            <person name="Wangchuk T."/>
            <person name="Wangdi T."/>
            <person name="Weiand M."/>
            <person name="Wilkinson J."/>
            <person name="Wilson A."/>
            <person name="Yadav S."/>
            <person name="Young G."/>
            <person name="Yu Q."/>
            <person name="Zembek L."/>
            <person name="Zhong D."/>
            <person name="Zimmer A."/>
            <person name="Zwirko Z."/>
            <person name="Jaffe D.B."/>
            <person name="Alvarez P."/>
            <person name="Brockman W."/>
            <person name="Butler J."/>
            <person name="Chin C."/>
            <person name="Gnerre S."/>
            <person name="MacCallum I."/>
            <person name="Graves J.A."/>
            <person name="Ponting C.P."/>
            <person name="Breen M."/>
            <person name="Samollow P.B."/>
            <person name="Lander E.S."/>
            <person name="Lindblad-Toh K."/>
        </authorList>
    </citation>
    <scope>NUCLEOTIDE SEQUENCE [LARGE SCALE GENOMIC DNA]</scope>
</reference>
<dbReference type="Proteomes" id="UP000002280">
    <property type="component" value="Chromosome 1"/>
</dbReference>
<reference evidence="1" key="2">
    <citation type="submission" date="2025-08" db="UniProtKB">
        <authorList>
            <consortium name="Ensembl"/>
        </authorList>
    </citation>
    <scope>IDENTIFICATION</scope>
</reference>
<protein>
    <submittedName>
        <fullName evidence="1">Uncharacterized protein</fullName>
    </submittedName>
</protein>
<dbReference type="Ensembl" id="ENSMODT00000064741.1">
    <property type="protein sequence ID" value="ENSMODP00000055685.1"/>
    <property type="gene ID" value="ENSMODG00000043642.1"/>
</dbReference>
<reference evidence="1" key="3">
    <citation type="submission" date="2025-09" db="UniProtKB">
        <authorList>
            <consortium name="Ensembl"/>
        </authorList>
    </citation>
    <scope>IDENTIFICATION</scope>
</reference>
<dbReference type="Bgee" id="ENSMODG00000043642">
    <property type="expression patterns" value="Expressed in liver and 4 other cell types or tissues"/>
</dbReference>
<dbReference type="InParanoid" id="A0A5F8H6S5"/>